<dbReference type="AlphaFoldDB" id="A0A419DFS2"/>
<dbReference type="EMBL" id="QZJW01000006">
    <property type="protein sequence ID" value="RJO61973.1"/>
    <property type="molecule type" value="Genomic_DNA"/>
</dbReference>
<gene>
    <name evidence="1" type="ORF">C4544_01265</name>
</gene>
<accession>A0A419DFS2</accession>
<evidence type="ECO:0008006" key="3">
    <source>
        <dbReference type="Google" id="ProtNLM"/>
    </source>
</evidence>
<dbReference type="Pfam" id="PF13376">
    <property type="entry name" value="OmdA"/>
    <property type="match status" value="1"/>
</dbReference>
<organism evidence="1 2">
    <name type="scientific">candidate division WS5 bacterium</name>
    <dbReference type="NCBI Taxonomy" id="2093353"/>
    <lineage>
        <taxon>Bacteria</taxon>
        <taxon>candidate division WS5</taxon>
    </lineage>
</organism>
<evidence type="ECO:0000313" key="2">
    <source>
        <dbReference type="Proteomes" id="UP000285655"/>
    </source>
</evidence>
<comment type="caution">
    <text evidence="1">The sequence shown here is derived from an EMBL/GenBank/DDBJ whole genome shotgun (WGS) entry which is preliminary data.</text>
</comment>
<reference evidence="1 2" key="1">
    <citation type="journal article" date="2017" name="ISME J.">
        <title>Energy and carbon metabolisms in a deep terrestrial subsurface fluid microbial community.</title>
        <authorList>
            <person name="Momper L."/>
            <person name="Jungbluth S.P."/>
            <person name="Lee M.D."/>
            <person name="Amend J.P."/>
        </authorList>
    </citation>
    <scope>NUCLEOTIDE SEQUENCE [LARGE SCALE GENOMIC DNA]</scope>
    <source>
        <strain evidence="1">SURF_29</strain>
    </source>
</reference>
<sequence length="103" mass="11893">MTKKVIPGGVAHDLPADLRKALTSDRKALMAWEDITPLARNEWICWTVSVKTAETRTDHVNRVISELKEGMRRPCCWIGCIHRTDKPISRSVRWVLNQRKKSK</sequence>
<dbReference type="Proteomes" id="UP000285655">
    <property type="component" value="Unassembled WGS sequence"/>
</dbReference>
<proteinExistence type="predicted"/>
<evidence type="ECO:0000313" key="1">
    <source>
        <dbReference type="EMBL" id="RJO61973.1"/>
    </source>
</evidence>
<protein>
    <recommendedName>
        <fullName evidence="3">YdeI/OmpD-associated family protein</fullName>
    </recommendedName>
</protein>
<name>A0A419DFS2_9BACT</name>